<name>A0A1E5E6S1_9VIBR</name>
<comment type="subcellular location">
    <subcellularLocation>
        <location evidence="1">Cell inner membrane</location>
        <topology evidence="1">Multi-pass membrane protein</topology>
    </subcellularLocation>
</comment>
<dbReference type="PRINTS" id="PR00166">
    <property type="entry name" value="AROAAPRMEASE"/>
</dbReference>
<keyword evidence="11" id="KW-1185">Reference proteome</keyword>
<evidence type="ECO:0000256" key="7">
    <source>
        <dbReference type="ARBA" id="ARBA00022989"/>
    </source>
</evidence>
<keyword evidence="4" id="KW-0997">Cell inner membrane</keyword>
<dbReference type="OrthoDB" id="18749at2"/>
<dbReference type="AlphaFoldDB" id="A0A1E5E6S1"/>
<evidence type="ECO:0000256" key="9">
    <source>
        <dbReference type="SAM" id="Phobius"/>
    </source>
</evidence>
<dbReference type="Gene3D" id="1.20.1740.10">
    <property type="entry name" value="Amino acid/polyamine transporter I"/>
    <property type="match status" value="1"/>
</dbReference>
<dbReference type="eggNOG" id="COG0814">
    <property type="taxonomic scope" value="Bacteria"/>
</dbReference>
<feature type="transmembrane region" description="Helical" evidence="9">
    <location>
        <begin position="324"/>
        <end position="345"/>
    </location>
</feature>
<feature type="transmembrane region" description="Helical" evidence="9">
    <location>
        <begin position="83"/>
        <end position="101"/>
    </location>
</feature>
<evidence type="ECO:0000256" key="6">
    <source>
        <dbReference type="ARBA" id="ARBA00022970"/>
    </source>
</evidence>
<protein>
    <submittedName>
        <fullName evidence="10">Tyrosine transporter</fullName>
    </submittedName>
</protein>
<dbReference type="PANTHER" id="PTHR46997:SF2">
    <property type="entry name" value="TYROSINE-SPECIFIC TRANSPORT SYSTEM"/>
    <property type="match status" value="1"/>
</dbReference>
<feature type="transmembrane region" description="Helical" evidence="9">
    <location>
        <begin position="300"/>
        <end position="318"/>
    </location>
</feature>
<feature type="transmembrane region" description="Helical" evidence="9">
    <location>
        <begin position="267"/>
        <end position="288"/>
    </location>
</feature>
<keyword evidence="3" id="KW-1003">Cell membrane</keyword>
<dbReference type="Proteomes" id="UP000094070">
    <property type="component" value="Unassembled WGS sequence"/>
</dbReference>
<dbReference type="PANTHER" id="PTHR46997">
    <property type="entry name" value="LOW AFFINITY TRYPTOPHAN PERMEASE-RELATED"/>
    <property type="match status" value="1"/>
</dbReference>
<feature type="transmembrane region" description="Helical" evidence="9">
    <location>
        <begin position="182"/>
        <end position="204"/>
    </location>
</feature>
<keyword evidence="6" id="KW-0029">Amino-acid transport</keyword>
<evidence type="ECO:0000256" key="5">
    <source>
        <dbReference type="ARBA" id="ARBA00022692"/>
    </source>
</evidence>
<keyword evidence="7 9" id="KW-1133">Transmembrane helix</keyword>
<evidence type="ECO:0000256" key="4">
    <source>
        <dbReference type="ARBA" id="ARBA00022519"/>
    </source>
</evidence>
<comment type="caution">
    <text evidence="10">The sequence shown here is derived from an EMBL/GenBank/DDBJ whole genome shotgun (WGS) entry which is preliminary data.</text>
</comment>
<evidence type="ECO:0000256" key="2">
    <source>
        <dbReference type="ARBA" id="ARBA00022448"/>
    </source>
</evidence>
<evidence type="ECO:0000256" key="3">
    <source>
        <dbReference type="ARBA" id="ARBA00022475"/>
    </source>
</evidence>
<organism evidence="10 11">
    <name type="scientific">Vibrio rumoiensis 1S-45</name>
    <dbReference type="NCBI Taxonomy" id="1188252"/>
    <lineage>
        <taxon>Bacteria</taxon>
        <taxon>Pseudomonadati</taxon>
        <taxon>Pseudomonadota</taxon>
        <taxon>Gammaproteobacteria</taxon>
        <taxon>Vibrionales</taxon>
        <taxon>Vibrionaceae</taxon>
        <taxon>Vibrio</taxon>
    </lineage>
</organism>
<dbReference type="GO" id="GO:0003333">
    <property type="term" value="P:amino acid transmembrane transport"/>
    <property type="evidence" value="ECO:0007669"/>
    <property type="project" value="InterPro"/>
</dbReference>
<evidence type="ECO:0000313" key="10">
    <source>
        <dbReference type="EMBL" id="OEF30226.1"/>
    </source>
</evidence>
<evidence type="ECO:0000256" key="1">
    <source>
        <dbReference type="ARBA" id="ARBA00004429"/>
    </source>
</evidence>
<dbReference type="GO" id="GO:0005886">
    <property type="term" value="C:plasma membrane"/>
    <property type="evidence" value="ECO:0007669"/>
    <property type="project" value="UniProtKB-SubCell"/>
</dbReference>
<keyword evidence="2" id="KW-0813">Transport</keyword>
<feature type="transmembrane region" description="Helical" evidence="9">
    <location>
        <begin position="366"/>
        <end position="386"/>
    </location>
</feature>
<accession>A0A1E5E6S1</accession>
<feature type="transmembrane region" description="Helical" evidence="9">
    <location>
        <begin position="145"/>
        <end position="162"/>
    </location>
</feature>
<evidence type="ECO:0000256" key="8">
    <source>
        <dbReference type="ARBA" id="ARBA00023136"/>
    </source>
</evidence>
<keyword evidence="5 9" id="KW-0812">Transmembrane</keyword>
<dbReference type="Pfam" id="PF03222">
    <property type="entry name" value="Trp_Tyr_perm"/>
    <property type="match status" value="1"/>
</dbReference>
<dbReference type="InterPro" id="IPR018227">
    <property type="entry name" value="Amino_acid_transport_2"/>
</dbReference>
<dbReference type="InterPro" id="IPR013059">
    <property type="entry name" value="Trp_tyr_transpt"/>
</dbReference>
<dbReference type="RefSeq" id="WP_017024859.1">
    <property type="nucleotide sequence ID" value="NZ_AJYK02000001.1"/>
</dbReference>
<feature type="transmembrane region" description="Helical" evidence="9">
    <location>
        <begin position="26"/>
        <end position="52"/>
    </location>
</feature>
<evidence type="ECO:0000313" key="11">
    <source>
        <dbReference type="Proteomes" id="UP000094070"/>
    </source>
</evidence>
<dbReference type="EMBL" id="AJYK02000001">
    <property type="protein sequence ID" value="OEF30226.1"/>
    <property type="molecule type" value="Genomic_DNA"/>
</dbReference>
<reference evidence="10 11" key="1">
    <citation type="journal article" date="2012" name="Science">
        <title>Ecological populations of bacteria act as socially cohesive units of antibiotic production and resistance.</title>
        <authorList>
            <person name="Cordero O.X."/>
            <person name="Wildschutte H."/>
            <person name="Kirkup B."/>
            <person name="Proehl S."/>
            <person name="Ngo L."/>
            <person name="Hussain F."/>
            <person name="Le Roux F."/>
            <person name="Mincer T."/>
            <person name="Polz M.F."/>
        </authorList>
    </citation>
    <scope>NUCLEOTIDE SEQUENCE [LARGE SCALE GENOMIC DNA]</scope>
    <source>
        <strain evidence="10 11">1S-45</strain>
    </source>
</reference>
<dbReference type="STRING" id="1188252.A1QC_00160"/>
<feature type="transmembrane region" description="Helical" evidence="9">
    <location>
        <begin position="107"/>
        <end position="133"/>
    </location>
</feature>
<sequence>MKLFGSALILSGTALGAGMLAIPMVLAQFGFVLSLVLMLVIFLGTTYAALLLTEACTKTEGASGLSSVALASLGVKGKHAMNLFFYLLLLCMMVAYSLGIGDLLHKLFLGLGFNVSNPICYSIFSLFMGAIVVSGKSYIDKLNRVLFILMVVMLCVVIASLFTKINIDYLTQSANFTLFDVVKYSTVIFTSFASMVVIPSLVEYNREATPKQLRNMVLLGSVIPLMCYLVWLFAIVGNLGTDKISQFNHISELIEAFSGHSSILKGVIAVFSALALITSFLGVSMALYDQNRDAISKHKGLSYALTFMLPLLLASLFSDQFVSMLDYAGMILVFLAIWGPLAMVIQVRKPSYMLPQSGHVYTVKGGNAALITTFLFGAFIFVSWFIQ</sequence>
<proteinExistence type="predicted"/>
<keyword evidence="8 9" id="KW-0472">Membrane</keyword>
<gene>
    <name evidence="10" type="ORF">A1QC_00160</name>
</gene>
<feature type="transmembrane region" description="Helical" evidence="9">
    <location>
        <begin position="216"/>
        <end position="236"/>
    </location>
</feature>
<dbReference type="GO" id="GO:0015173">
    <property type="term" value="F:aromatic amino acid transmembrane transporter activity"/>
    <property type="evidence" value="ECO:0007669"/>
    <property type="project" value="InterPro"/>
</dbReference>